<sequence length="288" mass="31505">MSEAPLPVTAVIAAYNRADVVERAVRSVLAQPRPPAEVLVVDDASTDATIQRAQAAGATVLRRERNGGAAAARNMGVEAATQPWIAFLDSDDEWLPCHLATLWPLAEDYELVTGASLVKSASSIVTKRSGVARRTELYSPAALVFPDNFVSSGGVLVSRAAVREVGGFDEGLRFAEDFDLWLRVLSRHPGVAVPDPVCIYYRHDGQKTGQVSEARAAQRGLLERYRDQPWWSERAFHRRLALNECERRIAQGHRLSALRLLLSGLVRDPSVHAPVARVLASRRLRSGG</sequence>
<dbReference type="Proteomes" id="UP000321805">
    <property type="component" value="Chromosome"/>
</dbReference>
<dbReference type="PANTHER" id="PTHR43685">
    <property type="entry name" value="GLYCOSYLTRANSFERASE"/>
    <property type="match status" value="1"/>
</dbReference>
<dbReference type="InterPro" id="IPR029044">
    <property type="entry name" value="Nucleotide-diphossugar_trans"/>
</dbReference>
<protein>
    <submittedName>
        <fullName evidence="2">Glycosyltransferase family 2 protein</fullName>
    </submittedName>
</protein>
<dbReference type="InterPro" id="IPR050834">
    <property type="entry name" value="Glycosyltransf_2"/>
</dbReference>
<dbReference type="CDD" id="cd00761">
    <property type="entry name" value="Glyco_tranf_GTA_type"/>
    <property type="match status" value="1"/>
</dbReference>
<name>A0A5B8U0W5_9ACTN</name>
<keyword evidence="3" id="KW-1185">Reference proteome</keyword>
<organism evidence="2 3">
    <name type="scientific">Baekduia soli</name>
    <dbReference type="NCBI Taxonomy" id="496014"/>
    <lineage>
        <taxon>Bacteria</taxon>
        <taxon>Bacillati</taxon>
        <taxon>Actinomycetota</taxon>
        <taxon>Thermoleophilia</taxon>
        <taxon>Solirubrobacterales</taxon>
        <taxon>Baekduiaceae</taxon>
        <taxon>Baekduia</taxon>
    </lineage>
</organism>
<dbReference type="SUPFAM" id="SSF53448">
    <property type="entry name" value="Nucleotide-diphospho-sugar transferases"/>
    <property type="match status" value="1"/>
</dbReference>
<dbReference type="Pfam" id="PF00535">
    <property type="entry name" value="Glycos_transf_2"/>
    <property type="match status" value="1"/>
</dbReference>
<dbReference type="InterPro" id="IPR001173">
    <property type="entry name" value="Glyco_trans_2-like"/>
</dbReference>
<dbReference type="GO" id="GO:0016740">
    <property type="term" value="F:transferase activity"/>
    <property type="evidence" value="ECO:0007669"/>
    <property type="project" value="UniProtKB-KW"/>
</dbReference>
<gene>
    <name evidence="2" type="ORF">FSW04_03075</name>
</gene>
<evidence type="ECO:0000313" key="3">
    <source>
        <dbReference type="Proteomes" id="UP000321805"/>
    </source>
</evidence>
<dbReference type="PANTHER" id="PTHR43685:SF2">
    <property type="entry name" value="GLYCOSYLTRANSFERASE 2-LIKE DOMAIN-CONTAINING PROTEIN"/>
    <property type="match status" value="1"/>
</dbReference>
<evidence type="ECO:0000313" key="2">
    <source>
        <dbReference type="EMBL" id="QEC46663.1"/>
    </source>
</evidence>
<dbReference type="KEGG" id="bsol:FSW04_03075"/>
<dbReference type="Gene3D" id="3.90.550.10">
    <property type="entry name" value="Spore Coat Polysaccharide Biosynthesis Protein SpsA, Chain A"/>
    <property type="match status" value="1"/>
</dbReference>
<evidence type="ECO:0000259" key="1">
    <source>
        <dbReference type="Pfam" id="PF00535"/>
    </source>
</evidence>
<proteinExistence type="predicted"/>
<feature type="domain" description="Glycosyltransferase 2-like" evidence="1">
    <location>
        <begin position="10"/>
        <end position="163"/>
    </location>
</feature>
<accession>A0A5B8U0W5</accession>
<reference evidence="2 3" key="1">
    <citation type="journal article" date="2018" name="J. Microbiol.">
        <title>Baekduia soli gen. nov., sp. nov., a novel bacterium isolated from the soil of Baekdu Mountain and proposal of a novel family name, Baekduiaceae fam. nov.</title>
        <authorList>
            <person name="An D.S."/>
            <person name="Siddiqi M.Z."/>
            <person name="Kim K.H."/>
            <person name="Yu H.S."/>
            <person name="Im W.T."/>
        </authorList>
    </citation>
    <scope>NUCLEOTIDE SEQUENCE [LARGE SCALE GENOMIC DNA]</scope>
    <source>
        <strain evidence="2 3">BR7-21</strain>
    </source>
</reference>
<dbReference type="AlphaFoldDB" id="A0A5B8U0W5"/>
<keyword evidence="2" id="KW-0808">Transferase</keyword>
<dbReference type="OrthoDB" id="3177103at2"/>
<dbReference type="EMBL" id="CP042430">
    <property type="protein sequence ID" value="QEC46663.1"/>
    <property type="molecule type" value="Genomic_DNA"/>
</dbReference>